<accession>A0ABV8EEZ5</accession>
<name>A0ABV8EEZ5_9HYPH</name>
<dbReference type="GO" id="GO:0016787">
    <property type="term" value="F:hydrolase activity"/>
    <property type="evidence" value="ECO:0007669"/>
    <property type="project" value="UniProtKB-KW"/>
</dbReference>
<organism evidence="2 3">
    <name type="scientific">Rhizobium lemnae</name>
    <dbReference type="NCBI Taxonomy" id="1214924"/>
    <lineage>
        <taxon>Bacteria</taxon>
        <taxon>Pseudomonadati</taxon>
        <taxon>Pseudomonadota</taxon>
        <taxon>Alphaproteobacteria</taxon>
        <taxon>Hyphomicrobiales</taxon>
        <taxon>Rhizobiaceae</taxon>
        <taxon>Rhizobium/Agrobacterium group</taxon>
        <taxon>Rhizobium</taxon>
    </lineage>
</organism>
<dbReference type="InterPro" id="IPR029052">
    <property type="entry name" value="Metallo-depent_PP-like"/>
</dbReference>
<gene>
    <name evidence="2" type="ORF">ACFOVS_17945</name>
</gene>
<proteinExistence type="predicted"/>
<comment type="caution">
    <text evidence="2">The sequence shown here is derived from an EMBL/GenBank/DDBJ whole genome shotgun (WGS) entry which is preliminary data.</text>
</comment>
<dbReference type="CDD" id="cd00838">
    <property type="entry name" value="MPP_superfamily"/>
    <property type="match status" value="1"/>
</dbReference>
<sequence length="601" mass="66991">MPLQNTIAVIADIHFHDLEADFGFSGIMIDGRRMVVRTWSETCKSTRVFNESAPALHAALRILIDQGIRHVVLLGDYSDDGQRSTMRRLRAILLDYEKEYGLKFYALPGNHDIFGPAGRHQTKEFIGSDGSGILISSDTKRTQNGSITSEDMYCDGYPVGLQPMREFGYYRQPSYIHWETPFGLSERDEDRRYEIWSPDGKNVYNLMDASYLVEPEPGLWLLMIDANIFEPRNGTFVPGEEAAFIDSTAAGWNALMRCKPFLIDWIASVTARAKASGKALLAFSHYPVLDPFDGTSAADAALFGENNVVGRMPQLLVAETLIRCGVEVHFSGHFHAEGVTVAAMEHGEIRNIAVPSLVAYPPALKTVSLTDTGIVVDTISLNDMRMEKSISAAYRHEAKRTGETDEKAFAADDYQTFLVAHLRSLIEHRYFKKEWPQIVVQSLIDQDLRSVCGVLGPGTDQSNLLLHLAESVGLPEADLGEISLIDIIVDWYCLRQGSQLAFGTIDQNRLDLYQALGRLCSKQPSRAPESETERFLWIFFSGFDDFLKRAYQSKNRLEIPLKSPRELPPVLAQPKTDPLWHTSEATAAAGAIILHSKPGGS</sequence>
<keyword evidence="2" id="KW-0378">Hydrolase</keyword>
<dbReference type="RefSeq" id="WP_247262662.1">
    <property type="nucleotide sequence ID" value="NZ_JALJQZ010000063.1"/>
</dbReference>
<feature type="domain" description="Calcineurin-like phosphoesterase" evidence="1">
    <location>
        <begin position="6"/>
        <end position="145"/>
    </location>
</feature>
<evidence type="ECO:0000259" key="1">
    <source>
        <dbReference type="Pfam" id="PF00149"/>
    </source>
</evidence>
<reference evidence="3" key="1">
    <citation type="journal article" date="2019" name="Int. J. Syst. Evol. Microbiol.">
        <title>The Global Catalogue of Microorganisms (GCM) 10K type strain sequencing project: providing services to taxonomists for standard genome sequencing and annotation.</title>
        <authorList>
            <consortium name="The Broad Institute Genomics Platform"/>
            <consortium name="The Broad Institute Genome Sequencing Center for Infectious Disease"/>
            <person name="Wu L."/>
            <person name="Ma J."/>
        </authorList>
    </citation>
    <scope>NUCLEOTIDE SEQUENCE [LARGE SCALE GENOMIC DNA]</scope>
    <source>
        <strain evidence="3">TBRC 5781</strain>
    </source>
</reference>
<protein>
    <submittedName>
        <fullName evidence="2">Metallophosphoesterase family protein</fullName>
        <ecNumber evidence="2">3.1.-.-</ecNumber>
    </submittedName>
</protein>
<dbReference type="SUPFAM" id="SSF56300">
    <property type="entry name" value="Metallo-dependent phosphatases"/>
    <property type="match status" value="1"/>
</dbReference>
<dbReference type="EMBL" id="JBHSBD010000085">
    <property type="protein sequence ID" value="MFC3969981.1"/>
    <property type="molecule type" value="Genomic_DNA"/>
</dbReference>
<evidence type="ECO:0000313" key="3">
    <source>
        <dbReference type="Proteomes" id="UP001595697"/>
    </source>
</evidence>
<dbReference type="Gene3D" id="3.60.21.10">
    <property type="match status" value="2"/>
</dbReference>
<dbReference type="Pfam" id="PF00149">
    <property type="entry name" value="Metallophos"/>
    <property type="match status" value="1"/>
</dbReference>
<dbReference type="Proteomes" id="UP001595697">
    <property type="component" value="Unassembled WGS sequence"/>
</dbReference>
<evidence type="ECO:0000313" key="2">
    <source>
        <dbReference type="EMBL" id="MFC3969981.1"/>
    </source>
</evidence>
<dbReference type="InterPro" id="IPR004843">
    <property type="entry name" value="Calcineurin-like_PHP"/>
</dbReference>
<dbReference type="EC" id="3.1.-.-" evidence="2"/>
<keyword evidence="3" id="KW-1185">Reference proteome</keyword>